<keyword evidence="2" id="KW-1185">Reference proteome</keyword>
<protein>
    <submittedName>
        <fullName evidence="1">Uncharacterized protein</fullName>
    </submittedName>
</protein>
<accession>A0A1T0CRF8</accession>
<name>A0A1T0CRF8_9GAMM</name>
<proteinExistence type="predicted"/>
<dbReference type="Proteomes" id="UP000190683">
    <property type="component" value="Unassembled WGS sequence"/>
</dbReference>
<evidence type="ECO:0000313" key="1">
    <source>
        <dbReference type="EMBL" id="OOS24958.1"/>
    </source>
</evidence>
<dbReference type="AlphaFoldDB" id="A0A1T0CRF8"/>
<reference evidence="1 2" key="1">
    <citation type="submission" date="2017-02" db="EMBL/GenBank/DDBJ databases">
        <title>Draft genome sequence of Moraxella porci CCUG 54912T type strain.</title>
        <authorList>
            <person name="Salva-Serra F."/>
            <person name="Engstrom-Jakobsson H."/>
            <person name="Thorell K."/>
            <person name="Jaen-Luchoro D."/>
            <person name="Gonzales-Siles L."/>
            <person name="Karlsson R."/>
            <person name="Yazdan S."/>
            <person name="Boulund F."/>
            <person name="Johnning A."/>
            <person name="Engstrand L."/>
            <person name="Kristiansson E."/>
            <person name="Moore E."/>
        </authorList>
    </citation>
    <scope>NUCLEOTIDE SEQUENCE [LARGE SCALE GENOMIC DNA]</scope>
    <source>
        <strain evidence="1 2">CCUG 54912</strain>
    </source>
</reference>
<sequence>MAVQTANAADWSPIIDGWFGKGFCFEGSTQAEKAIIASASVDRTVSGFKKSAAKGRYPQVPLPYRLDMLPAYTQLLPENWESIGYELSSDEKIIIPLKNATYLNIPIKSYAFADRNGFTWYSEFNFGHLSNDQIKKLTRTLNKKQDDWDTTTLDWNSDGEFLLYCHIVNVG</sequence>
<comment type="caution">
    <text evidence="1">The sequence shown here is derived from an EMBL/GenBank/DDBJ whole genome shotgun (WGS) entry which is preliminary data.</text>
</comment>
<evidence type="ECO:0000313" key="2">
    <source>
        <dbReference type="Proteomes" id="UP000190683"/>
    </source>
</evidence>
<organism evidence="1 2">
    <name type="scientific">Moraxella porci DSM 25326</name>
    <dbReference type="NCBI Taxonomy" id="573983"/>
    <lineage>
        <taxon>Bacteria</taxon>
        <taxon>Pseudomonadati</taxon>
        <taxon>Pseudomonadota</taxon>
        <taxon>Gammaproteobacteria</taxon>
        <taxon>Moraxellales</taxon>
        <taxon>Moraxellaceae</taxon>
        <taxon>Moraxella</taxon>
    </lineage>
</organism>
<gene>
    <name evidence="1" type="ORF">B0681_05745</name>
</gene>
<dbReference type="EMBL" id="MUYV01000006">
    <property type="protein sequence ID" value="OOS24958.1"/>
    <property type="molecule type" value="Genomic_DNA"/>
</dbReference>